<dbReference type="SUPFAM" id="SSF56053">
    <property type="entry name" value="Ribosomal protein L6"/>
    <property type="match status" value="2"/>
</dbReference>
<evidence type="ECO:0000313" key="5">
    <source>
        <dbReference type="EMBL" id="SFV53953.1"/>
    </source>
</evidence>
<keyword evidence="3" id="KW-0687">Ribonucleoprotein</keyword>
<sequence length="181" mass="20044">MPRIAKESIIVPTGVEVKAEGQSLVVKGKLGEINFVLHPSVAMKQSDNELNFSIVDLEKKHEKGAWAQAGTARSIINNCIKGVSEGFEKKLILNGVGYRAQIKGKVLNLTLGFSHPIDYIIPEGIKIESPSQTEIVIKGYDKQKVGQVAAEIRKFRPPEPYKGKGVRYVDEHIVRKEAKKK</sequence>
<evidence type="ECO:0000259" key="4">
    <source>
        <dbReference type="Pfam" id="PF00347"/>
    </source>
</evidence>
<dbReference type="GO" id="GO:0022625">
    <property type="term" value="C:cytosolic large ribosomal subunit"/>
    <property type="evidence" value="ECO:0007669"/>
    <property type="project" value="TreeGrafter"/>
</dbReference>
<dbReference type="GO" id="GO:0003735">
    <property type="term" value="F:structural constituent of ribosome"/>
    <property type="evidence" value="ECO:0007669"/>
    <property type="project" value="InterPro"/>
</dbReference>
<feature type="domain" description="Large ribosomal subunit protein uL6 alpha-beta" evidence="4">
    <location>
        <begin position="11"/>
        <end position="86"/>
    </location>
</feature>
<dbReference type="PANTHER" id="PTHR11655">
    <property type="entry name" value="60S/50S RIBOSOMAL PROTEIN L6/L9"/>
    <property type="match status" value="1"/>
</dbReference>
<dbReference type="PROSITE" id="PS00525">
    <property type="entry name" value="RIBOSOMAL_L6_1"/>
    <property type="match status" value="1"/>
</dbReference>
<name>A0A1W1BKB8_9ZZZZ</name>
<reference evidence="5" key="1">
    <citation type="submission" date="2016-10" db="EMBL/GenBank/DDBJ databases">
        <authorList>
            <person name="de Groot N.N."/>
        </authorList>
    </citation>
    <scope>NUCLEOTIDE SEQUENCE</scope>
</reference>
<dbReference type="GO" id="GO:0019843">
    <property type="term" value="F:rRNA binding"/>
    <property type="evidence" value="ECO:0007669"/>
    <property type="project" value="InterPro"/>
</dbReference>
<feature type="domain" description="Large ribosomal subunit protein uL6 alpha-beta" evidence="4">
    <location>
        <begin position="95"/>
        <end position="168"/>
    </location>
</feature>
<dbReference type="InterPro" id="IPR019906">
    <property type="entry name" value="Ribosomal_uL6_bac-type"/>
</dbReference>
<dbReference type="Gene3D" id="3.90.930.12">
    <property type="entry name" value="Ribosomal protein L6, alpha-beta domain"/>
    <property type="match status" value="2"/>
</dbReference>
<gene>
    <name evidence="5" type="ORF">MNB_SUP05-5-217</name>
</gene>
<comment type="similarity">
    <text evidence="1">Belongs to the universal ribosomal protein uL6 family.</text>
</comment>
<dbReference type="PRINTS" id="PR00059">
    <property type="entry name" value="RIBOSOMALL6"/>
</dbReference>
<protein>
    <submittedName>
        <fullName evidence="5">LSU ribosomal protein L6p (L9e)</fullName>
    </submittedName>
</protein>
<accession>A0A1W1BKB8</accession>
<organism evidence="5">
    <name type="scientific">hydrothermal vent metagenome</name>
    <dbReference type="NCBI Taxonomy" id="652676"/>
    <lineage>
        <taxon>unclassified sequences</taxon>
        <taxon>metagenomes</taxon>
        <taxon>ecological metagenomes</taxon>
    </lineage>
</organism>
<evidence type="ECO:0000256" key="1">
    <source>
        <dbReference type="ARBA" id="ARBA00009356"/>
    </source>
</evidence>
<evidence type="ECO:0000256" key="2">
    <source>
        <dbReference type="ARBA" id="ARBA00022980"/>
    </source>
</evidence>
<dbReference type="PANTHER" id="PTHR11655:SF14">
    <property type="entry name" value="LARGE RIBOSOMAL SUBUNIT PROTEIN UL6M"/>
    <property type="match status" value="1"/>
</dbReference>
<dbReference type="InterPro" id="IPR000702">
    <property type="entry name" value="Ribosomal_uL6-like"/>
</dbReference>
<dbReference type="GO" id="GO:0002181">
    <property type="term" value="P:cytoplasmic translation"/>
    <property type="evidence" value="ECO:0007669"/>
    <property type="project" value="TreeGrafter"/>
</dbReference>
<dbReference type="FunFam" id="3.90.930.12:FF:000001">
    <property type="entry name" value="50S ribosomal protein L6"/>
    <property type="match status" value="1"/>
</dbReference>
<proteinExistence type="inferred from homology"/>
<dbReference type="HAMAP" id="MF_01365_B">
    <property type="entry name" value="Ribosomal_uL6_B"/>
    <property type="match status" value="1"/>
</dbReference>
<dbReference type="InterPro" id="IPR002358">
    <property type="entry name" value="Ribosomal_uL6_CS"/>
</dbReference>
<dbReference type="PIRSF" id="PIRSF002162">
    <property type="entry name" value="Ribosomal_L6"/>
    <property type="match status" value="1"/>
</dbReference>
<dbReference type="EMBL" id="FPHJ01000013">
    <property type="protein sequence ID" value="SFV53953.1"/>
    <property type="molecule type" value="Genomic_DNA"/>
</dbReference>
<dbReference type="AlphaFoldDB" id="A0A1W1BKB8"/>
<dbReference type="Pfam" id="PF00347">
    <property type="entry name" value="Ribosomal_L6"/>
    <property type="match status" value="2"/>
</dbReference>
<dbReference type="InterPro" id="IPR036789">
    <property type="entry name" value="Ribosomal_uL6-like_a/b-dom_sf"/>
</dbReference>
<keyword evidence="2 5" id="KW-0689">Ribosomal protein</keyword>
<dbReference type="InterPro" id="IPR020040">
    <property type="entry name" value="Ribosomal_uL6_a/b-dom"/>
</dbReference>
<dbReference type="NCBIfam" id="TIGR03654">
    <property type="entry name" value="L6_bact"/>
    <property type="match status" value="1"/>
</dbReference>
<evidence type="ECO:0000256" key="3">
    <source>
        <dbReference type="ARBA" id="ARBA00023274"/>
    </source>
</evidence>